<comment type="subcellular location">
    <subcellularLocation>
        <location evidence="1 7">Endoplasmic reticulum membrane</location>
        <topology evidence="1 7">Multi-pass membrane protein</topology>
    </subcellularLocation>
</comment>
<dbReference type="SUPFAM" id="SSF53649">
    <property type="entry name" value="Alkaline phosphatase-like"/>
    <property type="match status" value="1"/>
</dbReference>
<evidence type="ECO:0000256" key="3">
    <source>
        <dbReference type="ARBA" id="ARBA00008400"/>
    </source>
</evidence>
<dbReference type="GO" id="GO:0005789">
    <property type="term" value="C:endoplasmic reticulum membrane"/>
    <property type="evidence" value="ECO:0007669"/>
    <property type="project" value="UniProtKB-SubCell"/>
</dbReference>
<keyword evidence="7" id="KW-1133">Transmembrane helix</keyword>
<keyword evidence="7" id="KW-0808">Transferase</keyword>
<comment type="pathway">
    <text evidence="2 7">Glycolipid biosynthesis; glycosylphosphatidylinositol-anchor biosynthesis.</text>
</comment>
<keyword evidence="5 7" id="KW-0337">GPI-anchor biosynthesis</keyword>
<dbReference type="PANTHER" id="PTHR12250">
    <property type="entry name" value="PHOSPHATIDYLINOSITOL GLYCAN, CLASS N"/>
    <property type="match status" value="1"/>
</dbReference>
<feature type="transmembrane region" description="Helical" evidence="7">
    <location>
        <begin position="350"/>
        <end position="368"/>
    </location>
</feature>
<comment type="caution">
    <text evidence="7">Lacks conserved residue(s) required for the propagation of feature annotation.</text>
</comment>
<accession>A0A7R9JXL5</accession>
<dbReference type="AlphaFoldDB" id="A0A7R9JXL5"/>
<name>A0A7R9JXL5_TIMGE</name>
<feature type="transmembrane region" description="Helical" evidence="7">
    <location>
        <begin position="319"/>
        <end position="338"/>
    </location>
</feature>
<organism evidence="9">
    <name type="scientific">Timema genevievae</name>
    <name type="common">Walking stick</name>
    <dbReference type="NCBI Taxonomy" id="629358"/>
    <lineage>
        <taxon>Eukaryota</taxon>
        <taxon>Metazoa</taxon>
        <taxon>Ecdysozoa</taxon>
        <taxon>Arthropoda</taxon>
        <taxon>Hexapoda</taxon>
        <taxon>Insecta</taxon>
        <taxon>Pterygota</taxon>
        <taxon>Neoptera</taxon>
        <taxon>Polyneoptera</taxon>
        <taxon>Phasmatodea</taxon>
        <taxon>Timematodea</taxon>
        <taxon>Timematoidea</taxon>
        <taxon>Timematidae</taxon>
        <taxon>Timema</taxon>
    </lineage>
</organism>
<dbReference type="InterPro" id="IPR017852">
    <property type="entry name" value="GPI_EtnP_transferase_1_C"/>
</dbReference>
<feature type="transmembrane region" description="Helical" evidence="7">
    <location>
        <begin position="245"/>
        <end position="263"/>
    </location>
</feature>
<dbReference type="UniPathway" id="UPA00196"/>
<comment type="function">
    <text evidence="7">Ethanolamine phosphate transferase involved in glycosylphosphatidylinositol-anchor biosynthesis. Transfers ethanolamine phosphate to the first alpha-1,4-linked mannose of the glycosylphosphatidylinositol precursor of GPI-anchor.</text>
</comment>
<dbReference type="InterPro" id="IPR007070">
    <property type="entry name" value="GPI_EtnP_transferase_1"/>
</dbReference>
<reference evidence="9" key="1">
    <citation type="submission" date="2020-11" db="EMBL/GenBank/DDBJ databases">
        <authorList>
            <person name="Tran Van P."/>
        </authorList>
    </citation>
    <scope>NUCLEOTIDE SEQUENCE</scope>
</reference>
<dbReference type="EC" id="2.-.-.-" evidence="7"/>
<dbReference type="PANTHER" id="PTHR12250:SF0">
    <property type="entry name" value="GPI ETHANOLAMINE PHOSPHATE TRANSFERASE 1"/>
    <property type="match status" value="1"/>
</dbReference>
<feature type="transmembrane region" description="Helical" evidence="7">
    <location>
        <begin position="414"/>
        <end position="447"/>
    </location>
</feature>
<feature type="domain" description="GPI ethanolamine phosphate transferase 1 C-terminal" evidence="8">
    <location>
        <begin position="200"/>
        <end position="458"/>
    </location>
</feature>
<sequence>MSDKERNVNYFRKVNNVNVLGSHGAGERSETETPLVAWGAGIRGPLPATETDPSSPHSWELAHIRRSDVRQADIAPLMATLLGVPIPANSVGFLPREYLSLSELEVSEAVFTNARQMAAQYNRKKELTESGTISILYRPFPQLTKYTEQTLMTEIRKHIEDGQFTHAFNLRLGKCHCHWIREQLVDQMMIDDDLLNCVGVKSVQSLPCQYYVYCILPEVLWWVVLRRHEDIYAALRNTSKSRGLLSLLFPCALYLAGIEILVLSFFYRFVLSIGVAGLAVWPLVSLRIPWMLRIGWLASCASLALFPSLPVVGREANTPLVVASGCVWIMCALMFIYWGSSSNFHDTPRAVGVLLLQVALLSVAIWNIHSTSSSLVNKQGLLSFNQTLSWALSGMSMLLPLCGSQWVPIRLVHLFLSLALPFLLLSASHEGFFLLALTINLLCWLTLEHHQSYQHTDTKPLSQTSFCVSGDEQLENRPLTSRNIASINSFDPTWVHCFLTVFSPFVMTALILWKTMIPFLAVTCVFRAVNIIVQAPTRRLFLIVLVFCDGMGLHFLHLVTNQGSWLDIGTSISHYVIMQTTVLFLLFLYEVARGLTGINIWTAFVCFPYRSSLHPSSTSLLDDGYITNIPHSEVYIYTGKPSTVSNLLYECEEGKEHVE</sequence>
<feature type="transmembrane region" description="Helical" evidence="7">
    <location>
        <begin position="572"/>
        <end position="589"/>
    </location>
</feature>
<dbReference type="Pfam" id="PF04987">
    <property type="entry name" value="PigN"/>
    <property type="match status" value="2"/>
</dbReference>
<dbReference type="GO" id="GO:0051377">
    <property type="term" value="F:mannose-ethanolamine phosphotransferase activity"/>
    <property type="evidence" value="ECO:0007669"/>
    <property type="project" value="UniProtKB-UniRule"/>
</dbReference>
<evidence type="ECO:0000259" key="8">
    <source>
        <dbReference type="Pfam" id="PF04987"/>
    </source>
</evidence>
<keyword evidence="7" id="KW-0472">Membrane</keyword>
<evidence type="ECO:0000256" key="6">
    <source>
        <dbReference type="ARBA" id="ARBA00022824"/>
    </source>
</evidence>
<dbReference type="EMBL" id="OE840573">
    <property type="protein sequence ID" value="CAD7591284.1"/>
    <property type="molecule type" value="Genomic_DNA"/>
</dbReference>
<feature type="transmembrane region" description="Helical" evidence="7">
    <location>
        <begin position="540"/>
        <end position="560"/>
    </location>
</feature>
<gene>
    <name evidence="9" type="ORF">TGEB3V08_LOCUS4528</name>
</gene>
<evidence type="ECO:0000256" key="4">
    <source>
        <dbReference type="ARBA" id="ARBA00020831"/>
    </source>
</evidence>
<dbReference type="GO" id="GO:0006506">
    <property type="term" value="P:GPI anchor biosynthetic process"/>
    <property type="evidence" value="ECO:0007669"/>
    <property type="project" value="UniProtKB-UniPathway"/>
</dbReference>
<evidence type="ECO:0000256" key="1">
    <source>
        <dbReference type="ARBA" id="ARBA00004477"/>
    </source>
</evidence>
<feature type="transmembrane region" description="Helical" evidence="7">
    <location>
        <begin position="511"/>
        <end position="533"/>
    </location>
</feature>
<keyword evidence="7" id="KW-0812">Transmembrane</keyword>
<comment type="similarity">
    <text evidence="3 7">Belongs to the PIGG/PIGN/PIGO family. PIGN subfamily.</text>
</comment>
<feature type="domain" description="GPI ethanolamine phosphate transferase 1 C-terminal" evidence="8">
    <location>
        <begin position="483"/>
        <end position="564"/>
    </location>
</feature>
<dbReference type="Gene3D" id="3.40.720.10">
    <property type="entry name" value="Alkaline Phosphatase, subunit A"/>
    <property type="match status" value="1"/>
</dbReference>
<feature type="transmembrane region" description="Helical" evidence="7">
    <location>
        <begin position="388"/>
        <end position="407"/>
    </location>
</feature>
<keyword evidence="6 7" id="KW-0256">Endoplasmic reticulum</keyword>
<feature type="transmembrane region" description="Helical" evidence="7">
    <location>
        <begin position="295"/>
        <end position="313"/>
    </location>
</feature>
<evidence type="ECO:0000313" key="9">
    <source>
        <dbReference type="EMBL" id="CAD7591284.1"/>
    </source>
</evidence>
<protein>
    <recommendedName>
        <fullName evidence="4 7">GPI ethanolamine phosphate transferase 1</fullName>
        <ecNumber evidence="7">2.-.-.-</ecNumber>
    </recommendedName>
</protein>
<evidence type="ECO:0000256" key="5">
    <source>
        <dbReference type="ARBA" id="ARBA00022502"/>
    </source>
</evidence>
<evidence type="ECO:0000256" key="7">
    <source>
        <dbReference type="RuleBase" id="RU367138"/>
    </source>
</evidence>
<evidence type="ECO:0000256" key="2">
    <source>
        <dbReference type="ARBA" id="ARBA00004687"/>
    </source>
</evidence>
<proteinExistence type="inferred from homology"/>
<dbReference type="InterPro" id="IPR017850">
    <property type="entry name" value="Alkaline_phosphatase_core_sf"/>
</dbReference>